<keyword evidence="5" id="KW-0695">RNA-directed DNA polymerase</keyword>
<dbReference type="InterPro" id="IPR057670">
    <property type="entry name" value="SH3_retrovirus"/>
</dbReference>
<dbReference type="Pfam" id="PF13976">
    <property type="entry name" value="gag_pre-integrs"/>
    <property type="match status" value="1"/>
</dbReference>
<reference evidence="5" key="1">
    <citation type="journal article" date="2022" name="Int. J. Mol. Sci.">
        <title>Draft Genome of Tanacetum Coccineum: Genomic Comparison of Closely Related Tanacetum-Family Plants.</title>
        <authorList>
            <person name="Yamashiro T."/>
            <person name="Shiraishi A."/>
            <person name="Nakayama K."/>
            <person name="Satake H."/>
        </authorList>
    </citation>
    <scope>NUCLEOTIDE SEQUENCE</scope>
</reference>
<dbReference type="EMBL" id="BQNB010008625">
    <property type="protein sequence ID" value="GJS51998.1"/>
    <property type="molecule type" value="Genomic_DNA"/>
</dbReference>
<feature type="compositionally biased region" description="Polar residues" evidence="3">
    <location>
        <begin position="766"/>
        <end position="805"/>
    </location>
</feature>
<organism evidence="5 6">
    <name type="scientific">Tanacetum coccineum</name>
    <dbReference type="NCBI Taxonomy" id="301880"/>
    <lineage>
        <taxon>Eukaryota</taxon>
        <taxon>Viridiplantae</taxon>
        <taxon>Streptophyta</taxon>
        <taxon>Embryophyta</taxon>
        <taxon>Tracheophyta</taxon>
        <taxon>Spermatophyta</taxon>
        <taxon>Magnoliopsida</taxon>
        <taxon>eudicotyledons</taxon>
        <taxon>Gunneridae</taxon>
        <taxon>Pentapetalae</taxon>
        <taxon>asterids</taxon>
        <taxon>campanulids</taxon>
        <taxon>Asterales</taxon>
        <taxon>Asteraceae</taxon>
        <taxon>Asteroideae</taxon>
        <taxon>Anthemideae</taxon>
        <taxon>Anthemidinae</taxon>
        <taxon>Tanacetum</taxon>
    </lineage>
</organism>
<reference evidence="5" key="2">
    <citation type="submission" date="2022-01" db="EMBL/GenBank/DDBJ databases">
        <authorList>
            <person name="Yamashiro T."/>
            <person name="Shiraishi A."/>
            <person name="Satake H."/>
            <person name="Nakayama K."/>
        </authorList>
    </citation>
    <scope>NUCLEOTIDE SEQUENCE</scope>
</reference>
<dbReference type="InterPro" id="IPR029472">
    <property type="entry name" value="Copia-like_N"/>
</dbReference>
<feature type="compositionally biased region" description="Low complexity" evidence="3">
    <location>
        <begin position="752"/>
        <end position="765"/>
    </location>
</feature>
<feature type="region of interest" description="Disordered" evidence="3">
    <location>
        <begin position="1251"/>
        <end position="1315"/>
    </location>
</feature>
<dbReference type="Proteomes" id="UP001151760">
    <property type="component" value="Unassembled WGS sequence"/>
</dbReference>
<dbReference type="InterPro" id="IPR012337">
    <property type="entry name" value="RNaseH-like_sf"/>
</dbReference>
<keyword evidence="2" id="KW-0378">Hydrolase</keyword>
<dbReference type="Pfam" id="PF25597">
    <property type="entry name" value="SH3_retrovirus"/>
    <property type="match status" value="1"/>
</dbReference>
<protein>
    <submittedName>
        <fullName evidence="5">RNA-directed DNA polymerase</fullName>
    </submittedName>
</protein>
<comment type="caution">
    <text evidence="5">The sequence shown here is derived from an EMBL/GenBank/DDBJ whole genome shotgun (WGS) entry which is preliminary data.</text>
</comment>
<sequence>MVIRSKVRIVKANPKYNLHVTTSFPILKSPFHALRDPNWKQAMCHEYKALIDNNTWVLVPRPPNVNIVRSMWLYKQKYNADESLSRYKACLVANGRSQQQGIDYDEKFSAIVKPATIRIVLSLAVSRQWPIHQLDVKNAFLHGHLTKTVYMHQPPGFTNSAHSDYVCLLQNKTDSSLFIFHKGPNTAYLLLYVDDIILTASSTSLMKRIISSLHAEFAMTYLGLLNYFLGISATRTTSGIFLSQTKYATEILEQAQMLNCNPCRTPVDTEKKLGPEGSPVTDPTLYRSFAGALQYLTFTRPDFSYAVQQLCLYMHDPREPHLNAMKRVLRYLRGTTDLGLQLFRSTTSQLIAYSDADWAGCLATRRSTFGYCVFLGDNLLTWSSKRQDTLSRSSAEAKYRGVANAVAETSWIHNLLRELHTPLFTATSVYCDNVSAVYMSANPVQHQRTKHIEIDIHFVRDKVTVGHVRVLHVPSRFQYAYIFTKGLPYPLFADFRSSLSVCKSPTPIARSIRMSVHGYTDDEYEYESDGDNVTLISKLDVSSPLHLHPNDSATLTVVSVKLKGTENYQVWSCAMLLALEGKNKTGFIDGSCRRSNTDEILGKQWDRVNVVVLGWILNSISEELFLGQIFSKRAKHVCDELKDTYDKVDSSVTFNLHHKINSLSQNGSSDYYHKLNALWKQFDALVQLPRCTCHAAEDFKKHNSLMKLIQFLMGLDDSYMQIRSNILSRDPLPDVRGAYAIISSEESHRVVSSSGVGTSQRSQTSVFNSSVNNRGFTQRPPTSGNSYMPNNVNRPSGNGNRRTSGGPTLVCEHCGFNGHTIDRRFVNNNSAGPSTSSTFSDDQISKLISLIKENSMSNNGNGVSWPICSLFLNMLVSHPNGTEALITKVGNLVLTKFLTLYDVLVVPEYSDLMDVKLMGIGRQVNGLYFFDKLEGNIMHSNMSNSTLFKWHDRLGHPSDQVLEELKHDLYLKNNIDNKSCEICLKAKQTREPFPLSEHKSTALGELVHLDLWGPYKVVSKEGHRYFLTIVDDYSRAVWAYLLKSKEEVFDCVYTFFNLIKNQFHKSVKVFRSDNGTEFLNHKMTKFCGTNGIIHQTSCAYTPQQNGIVERKHRHLLNVARSLLFQGGIPLYLWSECILTACYLINRLPSSVLKGKSPYQLVFNKKPPMKHLRVFGCLCFATVLNNHDKFSSRAEKCVFVGYSSFKKGYKLFSLERRQFIFSRDVKFFEKVFPFKIKQDSVSNTSQDLDHVNFFNGVDHEGPDTSNDEININTKGQSEGSNSPHNSSPTIDQDVDELGHSIGSNGSASEDGIAATS</sequence>
<dbReference type="Gene3D" id="3.30.420.10">
    <property type="entry name" value="Ribonuclease H-like superfamily/Ribonuclease H"/>
    <property type="match status" value="1"/>
</dbReference>
<evidence type="ECO:0000256" key="2">
    <source>
        <dbReference type="ARBA" id="ARBA00022801"/>
    </source>
</evidence>
<evidence type="ECO:0000313" key="5">
    <source>
        <dbReference type="EMBL" id="GJS51998.1"/>
    </source>
</evidence>
<dbReference type="Pfam" id="PF00665">
    <property type="entry name" value="rve"/>
    <property type="match status" value="1"/>
</dbReference>
<accession>A0ABQ4WGM7</accession>
<dbReference type="SUPFAM" id="SSF56672">
    <property type="entry name" value="DNA/RNA polymerases"/>
    <property type="match status" value="1"/>
</dbReference>
<dbReference type="InterPro" id="IPR036397">
    <property type="entry name" value="RNaseH_sf"/>
</dbReference>
<dbReference type="CDD" id="cd09272">
    <property type="entry name" value="RNase_HI_RT_Ty1"/>
    <property type="match status" value="1"/>
</dbReference>
<evidence type="ECO:0000256" key="3">
    <source>
        <dbReference type="SAM" id="MobiDB-lite"/>
    </source>
</evidence>
<dbReference type="PANTHER" id="PTHR42648:SF31">
    <property type="entry name" value="RNA-DIRECTED DNA POLYMERASE"/>
    <property type="match status" value="1"/>
</dbReference>
<evidence type="ECO:0000259" key="4">
    <source>
        <dbReference type="PROSITE" id="PS50994"/>
    </source>
</evidence>
<dbReference type="InterPro" id="IPR001584">
    <property type="entry name" value="Integrase_cat-core"/>
</dbReference>
<dbReference type="Pfam" id="PF07727">
    <property type="entry name" value="RVT_2"/>
    <property type="match status" value="2"/>
</dbReference>
<dbReference type="SUPFAM" id="SSF53098">
    <property type="entry name" value="Ribonuclease H-like"/>
    <property type="match status" value="1"/>
</dbReference>
<dbReference type="Pfam" id="PF14244">
    <property type="entry name" value="Retrotran_gag_3"/>
    <property type="match status" value="1"/>
</dbReference>
<feature type="region of interest" description="Disordered" evidence="3">
    <location>
        <begin position="752"/>
        <end position="805"/>
    </location>
</feature>
<proteinExistence type="predicted"/>
<feature type="domain" description="Integrase catalytic" evidence="4">
    <location>
        <begin position="990"/>
        <end position="1165"/>
    </location>
</feature>
<dbReference type="PANTHER" id="PTHR42648">
    <property type="entry name" value="TRANSPOSASE, PUTATIVE-RELATED"/>
    <property type="match status" value="1"/>
</dbReference>
<feature type="compositionally biased region" description="Polar residues" evidence="3">
    <location>
        <begin position="1262"/>
        <end position="1289"/>
    </location>
</feature>
<name>A0ABQ4WGM7_9ASTR</name>
<dbReference type="InterPro" id="IPR043502">
    <property type="entry name" value="DNA/RNA_pol_sf"/>
</dbReference>
<keyword evidence="5" id="KW-0548">Nucleotidyltransferase</keyword>
<dbReference type="InterPro" id="IPR025724">
    <property type="entry name" value="GAG-pre-integrase_dom"/>
</dbReference>
<keyword evidence="5" id="KW-0808">Transferase</keyword>
<keyword evidence="6" id="KW-1185">Reference proteome</keyword>
<keyword evidence="1" id="KW-0479">Metal-binding</keyword>
<dbReference type="PROSITE" id="PS50994">
    <property type="entry name" value="INTEGRASE"/>
    <property type="match status" value="1"/>
</dbReference>
<gene>
    <name evidence="5" type="ORF">Tco_0625360</name>
</gene>
<evidence type="ECO:0000256" key="1">
    <source>
        <dbReference type="ARBA" id="ARBA00022723"/>
    </source>
</evidence>
<dbReference type="InterPro" id="IPR013103">
    <property type="entry name" value="RVT_2"/>
</dbReference>
<dbReference type="GO" id="GO:0003964">
    <property type="term" value="F:RNA-directed DNA polymerase activity"/>
    <property type="evidence" value="ECO:0007669"/>
    <property type="project" value="UniProtKB-KW"/>
</dbReference>
<dbReference type="InterPro" id="IPR039537">
    <property type="entry name" value="Retrotran_Ty1/copia-like"/>
</dbReference>
<evidence type="ECO:0000313" key="6">
    <source>
        <dbReference type="Proteomes" id="UP001151760"/>
    </source>
</evidence>